<keyword evidence="1" id="KW-0418">Kinase</keyword>
<dbReference type="RefSeq" id="WP_116174022.1">
    <property type="nucleotide sequence ID" value="NZ_CP144375.1"/>
</dbReference>
<dbReference type="Pfam" id="PF13671">
    <property type="entry name" value="AAA_33"/>
    <property type="match status" value="1"/>
</dbReference>
<dbReference type="AlphaFoldDB" id="A0A3E0HZY3"/>
<evidence type="ECO:0000313" key="1">
    <source>
        <dbReference type="EMBL" id="REH52029.1"/>
    </source>
</evidence>
<dbReference type="Proteomes" id="UP000256269">
    <property type="component" value="Unassembled WGS sequence"/>
</dbReference>
<evidence type="ECO:0000313" key="2">
    <source>
        <dbReference type="Proteomes" id="UP000256269"/>
    </source>
</evidence>
<keyword evidence="1" id="KW-0808">Transferase</keyword>
<dbReference type="GO" id="GO:0016301">
    <property type="term" value="F:kinase activity"/>
    <property type="evidence" value="ECO:0007669"/>
    <property type="project" value="UniProtKB-KW"/>
</dbReference>
<reference evidence="1 2" key="1">
    <citation type="submission" date="2018-08" db="EMBL/GenBank/DDBJ databases">
        <title>Genomic Encyclopedia of Archaeal and Bacterial Type Strains, Phase II (KMG-II): from individual species to whole genera.</title>
        <authorList>
            <person name="Goeker M."/>
        </authorList>
    </citation>
    <scope>NUCLEOTIDE SEQUENCE [LARGE SCALE GENOMIC DNA]</scope>
    <source>
        <strain evidence="1 2">DSM 45791</strain>
    </source>
</reference>
<gene>
    <name evidence="1" type="ORF">BCF44_103478</name>
</gene>
<protein>
    <submittedName>
        <fullName evidence="1">Putative kinase</fullName>
    </submittedName>
</protein>
<accession>A0A3E0HZY3</accession>
<proteinExistence type="predicted"/>
<dbReference type="EMBL" id="QUNO01000003">
    <property type="protein sequence ID" value="REH52029.1"/>
    <property type="molecule type" value="Genomic_DNA"/>
</dbReference>
<dbReference type="InterPro" id="IPR027417">
    <property type="entry name" value="P-loop_NTPase"/>
</dbReference>
<sequence>MLVLLNGPPGVGKSTMAGLYVDDHPPALNLDIDVLRGQIGGWQADPARAGLLARALAVAAARTHLLAGHDVVVPQFLGRPEFVLELSALAAEVGTEFVEVVLLDIKENVRRRFFERNDPVKHTDAATLSTMYDRLLELLAARPDARIVHAAGIPETYAALRHALAPL</sequence>
<dbReference type="Gene3D" id="3.40.50.300">
    <property type="entry name" value="P-loop containing nucleotide triphosphate hydrolases"/>
    <property type="match status" value="1"/>
</dbReference>
<organism evidence="1 2">
    <name type="scientific">Kutzneria buriramensis</name>
    <dbReference type="NCBI Taxonomy" id="1045776"/>
    <lineage>
        <taxon>Bacteria</taxon>
        <taxon>Bacillati</taxon>
        <taxon>Actinomycetota</taxon>
        <taxon>Actinomycetes</taxon>
        <taxon>Pseudonocardiales</taxon>
        <taxon>Pseudonocardiaceae</taxon>
        <taxon>Kutzneria</taxon>
    </lineage>
</organism>
<dbReference type="OrthoDB" id="7837405at2"/>
<comment type="caution">
    <text evidence="1">The sequence shown here is derived from an EMBL/GenBank/DDBJ whole genome shotgun (WGS) entry which is preliminary data.</text>
</comment>
<name>A0A3E0HZY3_9PSEU</name>
<dbReference type="SUPFAM" id="SSF52540">
    <property type="entry name" value="P-loop containing nucleoside triphosphate hydrolases"/>
    <property type="match status" value="1"/>
</dbReference>
<keyword evidence="2" id="KW-1185">Reference proteome</keyword>